<name>A0A1A9RBS5_EIKCO</name>
<feature type="domain" description="Knr4/Smi1-like" evidence="1">
    <location>
        <begin position="31"/>
        <end position="172"/>
    </location>
</feature>
<evidence type="ECO:0000313" key="2">
    <source>
        <dbReference type="EMBL" id="OAM14844.1"/>
    </source>
</evidence>
<proteinExistence type="predicted"/>
<dbReference type="EMBL" id="LXSG01000049">
    <property type="protein sequence ID" value="OAM14844.1"/>
    <property type="molecule type" value="Genomic_DNA"/>
</dbReference>
<sequence>MTYPEALQQLQYWLTSSQASHANHLNFNAHSLSTDEFQSIREYTQNRLPESYYLFLQQCGTGDFFYSWYTSVIDQTVSQTPKIEIYNLAQLQEQNTYYQQLLREELDNLPPDEHPDIGEIFIIGAHHSMGDWFGFNLSRAEPNFDIFIHDAANPATYAEEAEWRRFEDWIIRCVESEGEDTL</sequence>
<dbReference type="SUPFAM" id="SSF160631">
    <property type="entry name" value="SMI1/KNR4-like"/>
    <property type="match status" value="1"/>
</dbReference>
<dbReference type="SMART" id="SM00860">
    <property type="entry name" value="SMI1_KNR4"/>
    <property type="match status" value="1"/>
</dbReference>
<reference evidence="3" key="1">
    <citation type="submission" date="2016-05" db="EMBL/GenBank/DDBJ databases">
        <title>Draft genome of Corynebacterium afermentans subsp. afermentans LCDC 88199T.</title>
        <authorList>
            <person name="Bernier A.-M."/>
            <person name="Bernard K."/>
        </authorList>
    </citation>
    <scope>NUCLEOTIDE SEQUENCE [LARGE SCALE GENOMIC DNA]</scope>
    <source>
        <strain evidence="3">NML04-0072</strain>
    </source>
</reference>
<accession>A0A1A9RBS5</accession>
<dbReference type="Gene3D" id="3.40.1580.10">
    <property type="entry name" value="SMI1/KNR4-like"/>
    <property type="match status" value="1"/>
</dbReference>
<dbReference type="AlphaFoldDB" id="A0A1A9RBS5"/>
<dbReference type="RefSeq" id="WP_049259069.1">
    <property type="nucleotide sequence ID" value="NZ_JVFA01000085.1"/>
</dbReference>
<dbReference type="Pfam" id="PF09346">
    <property type="entry name" value="SMI1_KNR4"/>
    <property type="match status" value="1"/>
</dbReference>
<dbReference type="OrthoDB" id="8612867at2"/>
<dbReference type="Proteomes" id="UP000077589">
    <property type="component" value="Unassembled WGS sequence"/>
</dbReference>
<dbReference type="InterPro" id="IPR037883">
    <property type="entry name" value="Knr4/Smi1-like_sf"/>
</dbReference>
<organism evidence="2 3">
    <name type="scientific">Eikenella corrodens</name>
    <dbReference type="NCBI Taxonomy" id="539"/>
    <lineage>
        <taxon>Bacteria</taxon>
        <taxon>Pseudomonadati</taxon>
        <taxon>Pseudomonadota</taxon>
        <taxon>Betaproteobacteria</taxon>
        <taxon>Neisseriales</taxon>
        <taxon>Neisseriaceae</taxon>
        <taxon>Eikenella</taxon>
    </lineage>
</organism>
<evidence type="ECO:0000259" key="1">
    <source>
        <dbReference type="SMART" id="SM00860"/>
    </source>
</evidence>
<comment type="caution">
    <text evidence="2">The sequence shown here is derived from an EMBL/GenBank/DDBJ whole genome shotgun (WGS) entry which is preliminary data.</text>
</comment>
<protein>
    <recommendedName>
        <fullName evidence="1">Knr4/Smi1-like domain-containing protein</fullName>
    </recommendedName>
</protein>
<dbReference type="InterPro" id="IPR018958">
    <property type="entry name" value="Knr4/Smi1-like_dom"/>
</dbReference>
<evidence type="ECO:0000313" key="3">
    <source>
        <dbReference type="Proteomes" id="UP000077589"/>
    </source>
</evidence>
<gene>
    <name evidence="2" type="ORF">A7P90_11680</name>
</gene>